<reference evidence="4" key="1">
    <citation type="journal article" date="2019" name="Int. J. Syst. Evol. Microbiol.">
        <title>The Global Catalogue of Microorganisms (GCM) 10K type strain sequencing project: providing services to taxonomists for standard genome sequencing and annotation.</title>
        <authorList>
            <consortium name="The Broad Institute Genomics Platform"/>
            <consortium name="The Broad Institute Genome Sequencing Center for Infectious Disease"/>
            <person name="Wu L."/>
            <person name="Ma J."/>
        </authorList>
    </citation>
    <scope>NUCLEOTIDE SEQUENCE [LARGE SCALE GENOMIC DNA]</scope>
    <source>
        <strain evidence="4">JCM 16026</strain>
    </source>
</reference>
<proteinExistence type="predicted"/>
<name>A0ABP5MLN5_9MICO</name>
<organism evidence="3 4">
    <name type="scientific">Agrococcus versicolor</name>
    <dbReference type="NCBI Taxonomy" id="501482"/>
    <lineage>
        <taxon>Bacteria</taxon>
        <taxon>Bacillati</taxon>
        <taxon>Actinomycetota</taxon>
        <taxon>Actinomycetes</taxon>
        <taxon>Micrococcales</taxon>
        <taxon>Microbacteriaceae</taxon>
        <taxon>Agrococcus</taxon>
    </lineage>
</organism>
<dbReference type="RefSeq" id="WP_344342904.1">
    <property type="nucleotide sequence ID" value="NZ_BAAAQT010000006.1"/>
</dbReference>
<evidence type="ECO:0000313" key="4">
    <source>
        <dbReference type="Proteomes" id="UP001501599"/>
    </source>
</evidence>
<accession>A0ABP5MLN5</accession>
<gene>
    <name evidence="3" type="ORF">GCM10009846_18550</name>
</gene>
<feature type="compositionally biased region" description="Low complexity" evidence="1">
    <location>
        <begin position="90"/>
        <end position="101"/>
    </location>
</feature>
<sequence>MPSTVDLASALQALSDDALDRLVRRRQVPQHAASYFDVAEHLLRAESIATALETLDVDELALVASGATTQRLDDLGLGVAGTAFDEARRQAAAAPTPADEPAPADDDPDAESRAAERAFATVLLVGEIVRAAAVQPVGLLARGAVAMTDARRLAEAFATDVESVLHAVAIARGAGLLVLRDATLVASTTADAWLAAPLAERWSAARDAWLDGLDRAERAAATASGVPHARHPLAGTSVRERLEVVATRATLLGIRDGGATTLAAPDGASVLARHVPAEVDRAYVQPDLSIVVPGPLVPALEQRLRGVADLEQRGTASTYRMTHASLSRGLAAGEDEASILALLESLSLTGVPQPVAYLVRDAASRFGSVRVLELAEGPERTAVRGDAAVVAELAVDHGLAALRMRQEGPGRLISRAEPAAVLGALRARRYPAALEDADGRLLAPVRHVAEPLAPAPTPLVQRLRGSGFDVGGEERAWLERRLQVAARERVSVQVRIEMGGEERELALLPLGVANGRLRARDLTSDVERTLPVTAITHLTGVP</sequence>
<feature type="region of interest" description="Disordered" evidence="1">
    <location>
        <begin position="88"/>
        <end position="112"/>
    </location>
</feature>
<protein>
    <recommendedName>
        <fullName evidence="2">Helicase XPB/Ssl2 N-terminal domain-containing protein</fullName>
    </recommendedName>
</protein>
<dbReference type="Pfam" id="PF13625">
    <property type="entry name" value="Helicase_C_3"/>
    <property type="match status" value="1"/>
</dbReference>
<evidence type="ECO:0000259" key="2">
    <source>
        <dbReference type="Pfam" id="PF13625"/>
    </source>
</evidence>
<keyword evidence="4" id="KW-1185">Reference proteome</keyword>
<evidence type="ECO:0000313" key="3">
    <source>
        <dbReference type="EMBL" id="GAA2174063.1"/>
    </source>
</evidence>
<feature type="domain" description="Helicase XPB/Ssl2 N-terminal" evidence="2">
    <location>
        <begin position="284"/>
        <end position="406"/>
    </location>
</feature>
<dbReference type="Proteomes" id="UP001501599">
    <property type="component" value="Unassembled WGS sequence"/>
</dbReference>
<comment type="caution">
    <text evidence="3">The sequence shown here is derived from an EMBL/GenBank/DDBJ whole genome shotgun (WGS) entry which is preliminary data.</text>
</comment>
<dbReference type="InterPro" id="IPR032830">
    <property type="entry name" value="XPB/Ssl2_N"/>
</dbReference>
<dbReference type="EMBL" id="BAAAQT010000006">
    <property type="protein sequence ID" value="GAA2174063.1"/>
    <property type="molecule type" value="Genomic_DNA"/>
</dbReference>
<evidence type="ECO:0000256" key="1">
    <source>
        <dbReference type="SAM" id="MobiDB-lite"/>
    </source>
</evidence>